<accession>A0AAD6ZGQ0</accession>
<dbReference type="Proteomes" id="UP001218218">
    <property type="component" value="Unassembled WGS sequence"/>
</dbReference>
<reference evidence="1" key="1">
    <citation type="submission" date="2023-03" db="EMBL/GenBank/DDBJ databases">
        <title>Massive genome expansion in bonnet fungi (Mycena s.s.) driven by repeated elements and novel gene families across ecological guilds.</title>
        <authorList>
            <consortium name="Lawrence Berkeley National Laboratory"/>
            <person name="Harder C.B."/>
            <person name="Miyauchi S."/>
            <person name="Viragh M."/>
            <person name="Kuo A."/>
            <person name="Thoen E."/>
            <person name="Andreopoulos B."/>
            <person name="Lu D."/>
            <person name="Skrede I."/>
            <person name="Drula E."/>
            <person name="Henrissat B."/>
            <person name="Morin E."/>
            <person name="Kohler A."/>
            <person name="Barry K."/>
            <person name="LaButti K."/>
            <person name="Morin E."/>
            <person name="Salamov A."/>
            <person name="Lipzen A."/>
            <person name="Mereny Z."/>
            <person name="Hegedus B."/>
            <person name="Baldrian P."/>
            <person name="Stursova M."/>
            <person name="Weitz H."/>
            <person name="Taylor A."/>
            <person name="Grigoriev I.V."/>
            <person name="Nagy L.G."/>
            <person name="Martin F."/>
            <person name="Kauserud H."/>
        </authorList>
    </citation>
    <scope>NUCLEOTIDE SEQUENCE</scope>
    <source>
        <strain evidence="1">CBHHK002</strain>
    </source>
</reference>
<dbReference type="AlphaFoldDB" id="A0AAD6ZGQ0"/>
<dbReference type="EMBL" id="JARIHO010000050">
    <property type="protein sequence ID" value="KAJ7321619.1"/>
    <property type="molecule type" value="Genomic_DNA"/>
</dbReference>
<name>A0AAD6ZGQ0_9AGAR</name>
<proteinExistence type="predicted"/>
<sequence length="112" mass="13569">DLFHWLWFRIVQNSVKQFVQYWNTHKTRKQSNRYLPSFQHLENFELRRTDILVDLNVVRELRNMLPKSREDCFRWVPLDFDLHAAAAYESLGSPELTILAGWTIHRRILAML</sequence>
<gene>
    <name evidence="1" type="ORF">DFH08DRAFT_712867</name>
</gene>
<protein>
    <submittedName>
        <fullName evidence="1">Uncharacterized protein</fullName>
    </submittedName>
</protein>
<evidence type="ECO:0000313" key="1">
    <source>
        <dbReference type="EMBL" id="KAJ7321619.1"/>
    </source>
</evidence>
<feature type="non-terminal residue" evidence="1">
    <location>
        <position position="1"/>
    </location>
</feature>
<comment type="caution">
    <text evidence="1">The sequence shown here is derived from an EMBL/GenBank/DDBJ whole genome shotgun (WGS) entry which is preliminary data.</text>
</comment>
<organism evidence="1 2">
    <name type="scientific">Mycena albidolilacea</name>
    <dbReference type="NCBI Taxonomy" id="1033008"/>
    <lineage>
        <taxon>Eukaryota</taxon>
        <taxon>Fungi</taxon>
        <taxon>Dikarya</taxon>
        <taxon>Basidiomycota</taxon>
        <taxon>Agaricomycotina</taxon>
        <taxon>Agaricomycetes</taxon>
        <taxon>Agaricomycetidae</taxon>
        <taxon>Agaricales</taxon>
        <taxon>Marasmiineae</taxon>
        <taxon>Mycenaceae</taxon>
        <taxon>Mycena</taxon>
    </lineage>
</organism>
<keyword evidence="2" id="KW-1185">Reference proteome</keyword>
<evidence type="ECO:0000313" key="2">
    <source>
        <dbReference type="Proteomes" id="UP001218218"/>
    </source>
</evidence>